<evidence type="ECO:0000256" key="6">
    <source>
        <dbReference type="ARBA" id="ARBA00023014"/>
    </source>
</evidence>
<dbReference type="SFLD" id="SFLDG01387">
    <property type="entry name" value="BtrN-like_SPASM_domain_contain"/>
    <property type="match status" value="1"/>
</dbReference>
<dbReference type="Proteomes" id="UP001056429">
    <property type="component" value="Unassembled WGS sequence"/>
</dbReference>
<dbReference type="PANTHER" id="PTHR11228:SF34">
    <property type="entry name" value="TUNGSTEN-CONTAINING ALDEHYDE FERREDOXIN OXIDOREDUCTASE COFACTOR MODIFYING PROTEIN"/>
    <property type="match status" value="1"/>
</dbReference>
<evidence type="ECO:0000313" key="8">
    <source>
        <dbReference type="EMBL" id="MCM1992624.1"/>
    </source>
</evidence>
<dbReference type="EMBL" id="JAGSOJ010000007">
    <property type="protein sequence ID" value="MCM1992624.1"/>
    <property type="molecule type" value="Genomic_DNA"/>
</dbReference>
<dbReference type="InterPro" id="IPR034391">
    <property type="entry name" value="AdoMet-like_SPASM_containing"/>
</dbReference>
<dbReference type="CDD" id="cd21109">
    <property type="entry name" value="SPASM"/>
    <property type="match status" value="1"/>
</dbReference>
<protein>
    <submittedName>
        <fullName evidence="8">Radical SAM protein</fullName>
    </submittedName>
</protein>
<dbReference type="InterPro" id="IPR013785">
    <property type="entry name" value="Aldolase_TIM"/>
</dbReference>
<keyword evidence="3" id="KW-0949">S-adenosyl-L-methionine</keyword>
<keyword evidence="9" id="KW-1185">Reference proteome</keyword>
<name>A0A9J6PDS8_9CLOT</name>
<comment type="cofactor">
    <cofactor evidence="1">
        <name>[4Fe-4S] cluster</name>
        <dbReference type="ChEBI" id="CHEBI:49883"/>
    </cofactor>
</comment>
<dbReference type="PANTHER" id="PTHR11228">
    <property type="entry name" value="RADICAL SAM DOMAIN PROTEIN"/>
    <property type="match status" value="1"/>
</dbReference>
<keyword evidence="2" id="KW-0004">4Fe-4S</keyword>
<dbReference type="Pfam" id="PF04055">
    <property type="entry name" value="Radical_SAM"/>
    <property type="match status" value="1"/>
</dbReference>
<dbReference type="RefSeq" id="WP_250861801.1">
    <property type="nucleotide sequence ID" value="NZ_JAGSOJ010000007.1"/>
</dbReference>
<keyword evidence="4" id="KW-0479">Metal-binding</keyword>
<dbReference type="InterPro" id="IPR058240">
    <property type="entry name" value="rSAM_sf"/>
</dbReference>
<dbReference type="Pfam" id="PF13186">
    <property type="entry name" value="SPASM"/>
    <property type="match status" value="1"/>
</dbReference>
<dbReference type="SFLD" id="SFLDS00029">
    <property type="entry name" value="Radical_SAM"/>
    <property type="match status" value="1"/>
</dbReference>
<evidence type="ECO:0000313" key="9">
    <source>
        <dbReference type="Proteomes" id="UP001056429"/>
    </source>
</evidence>
<evidence type="ECO:0000256" key="5">
    <source>
        <dbReference type="ARBA" id="ARBA00023004"/>
    </source>
</evidence>
<comment type="caution">
    <text evidence="8">The sequence shown here is derived from an EMBL/GenBank/DDBJ whole genome shotgun (WGS) entry which is preliminary data.</text>
</comment>
<organism evidence="8 9">
    <name type="scientific">Oceanirhabdus seepicola</name>
    <dbReference type="NCBI Taxonomy" id="2828781"/>
    <lineage>
        <taxon>Bacteria</taxon>
        <taxon>Bacillati</taxon>
        <taxon>Bacillota</taxon>
        <taxon>Clostridia</taxon>
        <taxon>Eubacteriales</taxon>
        <taxon>Clostridiaceae</taxon>
        <taxon>Oceanirhabdus</taxon>
    </lineage>
</organism>
<evidence type="ECO:0000256" key="2">
    <source>
        <dbReference type="ARBA" id="ARBA00022485"/>
    </source>
</evidence>
<keyword evidence="6" id="KW-0411">Iron-sulfur</keyword>
<accession>A0A9J6PDS8</accession>
<dbReference type="GO" id="GO:0051536">
    <property type="term" value="F:iron-sulfur cluster binding"/>
    <property type="evidence" value="ECO:0007669"/>
    <property type="project" value="UniProtKB-KW"/>
</dbReference>
<sequence>MNEITKQHSVYQEKRIILGKEVPLESPLSIVIDTSEVCNLKCTYCFRAHSESRDSSYVWKNNVMSWETFRLIVEQIKMFKHKPKKISLSGHGEPLINKKLPEMVEYIKENLPESSVEIHTNGTLLTEKFAIELAESQIDKINVSLQGVTAKKYKDICGVDIDFDAFLHGIRTLYTHKSKTKVNIQIVDIAIEDDEKQRLFDLFEPISDNIVINRTVPLWKNVDYESVLKETADDVNKYGKSVQYQKACSFVFYTLVITPEGDVYPCTQHTMGLLLGNIQNKNLYECWNSKERTEFLKQHIKHGRVSIDDCKDCYIAQNSIMTQEDSLNDYLDEISTRMDRGEFNIDK</sequence>
<dbReference type="AlphaFoldDB" id="A0A9J6PDS8"/>
<dbReference type="CDD" id="cd01335">
    <property type="entry name" value="Radical_SAM"/>
    <property type="match status" value="1"/>
</dbReference>
<proteinExistence type="predicted"/>
<evidence type="ECO:0000256" key="4">
    <source>
        <dbReference type="ARBA" id="ARBA00022723"/>
    </source>
</evidence>
<feature type="domain" description="Radical SAM core" evidence="7">
    <location>
        <begin position="24"/>
        <end position="251"/>
    </location>
</feature>
<dbReference type="SFLD" id="SFLDG01386">
    <property type="entry name" value="main_SPASM_domain-containing"/>
    <property type="match status" value="1"/>
</dbReference>
<dbReference type="InterPro" id="IPR007197">
    <property type="entry name" value="rSAM"/>
</dbReference>
<evidence type="ECO:0000256" key="1">
    <source>
        <dbReference type="ARBA" id="ARBA00001966"/>
    </source>
</evidence>
<evidence type="ECO:0000256" key="3">
    <source>
        <dbReference type="ARBA" id="ARBA00022691"/>
    </source>
</evidence>
<dbReference type="Gene3D" id="3.20.20.70">
    <property type="entry name" value="Aldolase class I"/>
    <property type="match status" value="1"/>
</dbReference>
<dbReference type="PROSITE" id="PS51918">
    <property type="entry name" value="RADICAL_SAM"/>
    <property type="match status" value="1"/>
</dbReference>
<reference evidence="8" key="1">
    <citation type="journal article" date="2021" name="mSystems">
        <title>Bacteria and Archaea Synergistically Convert Glycine Betaine to Biogenic Methane in the Formosa Cold Seep of the South China Sea.</title>
        <authorList>
            <person name="Li L."/>
            <person name="Zhang W."/>
            <person name="Zhang S."/>
            <person name="Song L."/>
            <person name="Sun Q."/>
            <person name="Zhang H."/>
            <person name="Xiang H."/>
            <person name="Dong X."/>
        </authorList>
    </citation>
    <scope>NUCLEOTIDE SEQUENCE</scope>
    <source>
        <strain evidence="8">ZWT</strain>
    </source>
</reference>
<gene>
    <name evidence="8" type="ORF">KDK92_23155</name>
</gene>
<reference evidence="8" key="2">
    <citation type="submission" date="2021-04" db="EMBL/GenBank/DDBJ databases">
        <authorList>
            <person name="Dong X."/>
        </authorList>
    </citation>
    <scope>NUCLEOTIDE SEQUENCE</scope>
    <source>
        <strain evidence="8">ZWT</strain>
    </source>
</reference>
<dbReference type="NCBIfam" id="TIGR04085">
    <property type="entry name" value="rSAM_more_4Fe4S"/>
    <property type="match status" value="1"/>
</dbReference>
<dbReference type="SFLD" id="SFLDG01067">
    <property type="entry name" value="SPASM/twitch_domain_containing"/>
    <property type="match status" value="1"/>
</dbReference>
<dbReference type="GO" id="GO:0003824">
    <property type="term" value="F:catalytic activity"/>
    <property type="evidence" value="ECO:0007669"/>
    <property type="project" value="InterPro"/>
</dbReference>
<dbReference type="SUPFAM" id="SSF102114">
    <property type="entry name" value="Radical SAM enzymes"/>
    <property type="match status" value="1"/>
</dbReference>
<dbReference type="InterPro" id="IPR050377">
    <property type="entry name" value="Radical_SAM_PqqE_MftC-like"/>
</dbReference>
<dbReference type="InterPro" id="IPR023885">
    <property type="entry name" value="4Fe4S-binding_SPASM_dom"/>
</dbReference>
<evidence type="ECO:0000259" key="7">
    <source>
        <dbReference type="PROSITE" id="PS51918"/>
    </source>
</evidence>
<dbReference type="InterPro" id="IPR006638">
    <property type="entry name" value="Elp3/MiaA/NifB-like_rSAM"/>
</dbReference>
<dbReference type="SMART" id="SM00729">
    <property type="entry name" value="Elp3"/>
    <property type="match status" value="1"/>
</dbReference>
<keyword evidence="5" id="KW-0408">Iron</keyword>
<dbReference type="GO" id="GO:0046872">
    <property type="term" value="F:metal ion binding"/>
    <property type="evidence" value="ECO:0007669"/>
    <property type="project" value="UniProtKB-KW"/>
</dbReference>